<dbReference type="SMART" id="SM00822">
    <property type="entry name" value="PKS_KR"/>
    <property type="match status" value="1"/>
</dbReference>
<dbReference type="GO" id="GO:0016616">
    <property type="term" value="F:oxidoreductase activity, acting on the CH-OH group of donors, NAD or NADP as acceptor"/>
    <property type="evidence" value="ECO:0007669"/>
    <property type="project" value="UniProtKB-ARBA"/>
</dbReference>
<dbReference type="InterPro" id="IPR002347">
    <property type="entry name" value="SDR_fam"/>
</dbReference>
<protein>
    <submittedName>
        <fullName evidence="4">3-oxoacyl-(Acyl carrier protein) reductase, putative</fullName>
    </submittedName>
</protein>
<dbReference type="SUPFAM" id="SSF51735">
    <property type="entry name" value="NAD(P)-binding Rossmann-fold domains"/>
    <property type="match status" value="1"/>
</dbReference>
<dbReference type="eggNOG" id="COG1028">
    <property type="taxonomic scope" value="Bacteria"/>
</dbReference>
<evidence type="ECO:0000313" key="5">
    <source>
        <dbReference type="Proteomes" id="UP000001171"/>
    </source>
</evidence>
<organism evidence="4 5">
    <name type="scientific">Idiomarina loihiensis (strain ATCC BAA-735 / DSM 15497 / L2-TR)</name>
    <dbReference type="NCBI Taxonomy" id="283942"/>
    <lineage>
        <taxon>Bacteria</taxon>
        <taxon>Pseudomonadati</taxon>
        <taxon>Pseudomonadota</taxon>
        <taxon>Gammaproteobacteria</taxon>
        <taxon>Alteromonadales</taxon>
        <taxon>Idiomarinaceae</taxon>
        <taxon>Idiomarina</taxon>
    </lineage>
</organism>
<name>Q5QUW6_IDILO</name>
<accession>Q5QUW6</accession>
<dbReference type="KEGG" id="ilo:IL0544"/>
<dbReference type="PRINTS" id="PR00080">
    <property type="entry name" value="SDRFAMILY"/>
</dbReference>
<dbReference type="HOGENOM" id="CLU_010194_1_3_6"/>
<dbReference type="STRING" id="283942.IL0544"/>
<dbReference type="Pfam" id="PF13561">
    <property type="entry name" value="adh_short_C2"/>
    <property type="match status" value="1"/>
</dbReference>
<evidence type="ECO:0000256" key="1">
    <source>
        <dbReference type="ARBA" id="ARBA00006484"/>
    </source>
</evidence>
<dbReference type="PANTHER" id="PTHR42760">
    <property type="entry name" value="SHORT-CHAIN DEHYDROGENASES/REDUCTASES FAMILY MEMBER"/>
    <property type="match status" value="1"/>
</dbReference>
<dbReference type="GeneID" id="41335695"/>
<keyword evidence="2" id="KW-0560">Oxidoreductase</keyword>
<dbReference type="PRINTS" id="PR00081">
    <property type="entry name" value="GDHRDH"/>
</dbReference>
<proteinExistence type="inferred from homology"/>
<evidence type="ECO:0000313" key="4">
    <source>
        <dbReference type="EMBL" id="AAV81385.1"/>
    </source>
</evidence>
<dbReference type="AlphaFoldDB" id="Q5QUW6"/>
<feature type="domain" description="Ketoreductase" evidence="3">
    <location>
        <begin position="6"/>
        <end position="185"/>
    </location>
</feature>
<dbReference type="RefSeq" id="WP_011233802.1">
    <property type="nucleotide sequence ID" value="NC_006512.1"/>
</dbReference>
<dbReference type="FunFam" id="3.40.50.720:FF:000173">
    <property type="entry name" value="3-oxoacyl-[acyl-carrier protein] reductase"/>
    <property type="match status" value="1"/>
</dbReference>
<sequence>MNDKAKVALVTGGSKGIGLEISRLLVGKGVKVISLTRTTYKPIQSRLFEEFNVDLSNDDSGERVLEYLRMNEVNEISYLVNNAGVTKDSLIEKMSIGDWDTVLASNLKSAFLITKSLLPLLRESDTPSIVNVSSIIGNVGNIGQSNYSASKGALISLTKTWAKEFNRKDHKIRVNSVSPGFIATDMLRGVPERFLNRITEQTPLGRLGMASDVADAVVFLLSDEARFINGADVPVDGGLVW</sequence>
<dbReference type="OrthoDB" id="9787298at2"/>
<evidence type="ECO:0000259" key="3">
    <source>
        <dbReference type="SMART" id="SM00822"/>
    </source>
</evidence>
<dbReference type="Gene3D" id="3.40.50.720">
    <property type="entry name" value="NAD(P)-binding Rossmann-like Domain"/>
    <property type="match status" value="1"/>
</dbReference>
<keyword evidence="5" id="KW-1185">Reference proteome</keyword>
<reference evidence="4 5" key="1">
    <citation type="journal article" date="2004" name="Proc. Natl. Acad. Sci. U.S.A.">
        <title>Genome sequence of the deep-sea gamma-proteobacterium Idiomarina loihiensis reveals amino acid fermentation as a source of carbon and energy.</title>
        <authorList>
            <person name="Hou S."/>
            <person name="Saw J.H."/>
            <person name="Lee K.S."/>
            <person name="Freitas T.A."/>
            <person name="Belisle C."/>
            <person name="Kawarabayasi Y."/>
            <person name="Donachie S.P."/>
            <person name="Pikina A."/>
            <person name="Galperin M.Y."/>
            <person name="Koonin E.V."/>
            <person name="Makarova K.S."/>
            <person name="Omelchenko M.V."/>
            <person name="Sorokin A."/>
            <person name="Wolf Y.I."/>
            <person name="Li Q.X."/>
            <person name="Keum Y.S."/>
            <person name="Campbell S."/>
            <person name="Denery J."/>
            <person name="Aizawa S."/>
            <person name="Shibata S."/>
            <person name="Malahoff A."/>
            <person name="Alam M."/>
        </authorList>
    </citation>
    <scope>NUCLEOTIDE SEQUENCE [LARGE SCALE GENOMIC DNA]</scope>
    <source>
        <strain evidence="5">ATCC BAA-735 / DSM 15497 / L2-TR</strain>
    </source>
</reference>
<dbReference type="Proteomes" id="UP000001171">
    <property type="component" value="Chromosome"/>
</dbReference>
<dbReference type="PROSITE" id="PS00061">
    <property type="entry name" value="ADH_SHORT"/>
    <property type="match status" value="1"/>
</dbReference>
<dbReference type="InterPro" id="IPR036291">
    <property type="entry name" value="NAD(P)-bd_dom_sf"/>
</dbReference>
<evidence type="ECO:0000256" key="2">
    <source>
        <dbReference type="ARBA" id="ARBA00023002"/>
    </source>
</evidence>
<dbReference type="PANTHER" id="PTHR42760:SF133">
    <property type="entry name" value="3-OXOACYL-[ACYL-CARRIER-PROTEIN] REDUCTASE"/>
    <property type="match status" value="1"/>
</dbReference>
<dbReference type="EMBL" id="AE017340">
    <property type="protein sequence ID" value="AAV81385.1"/>
    <property type="molecule type" value="Genomic_DNA"/>
</dbReference>
<comment type="similarity">
    <text evidence="1">Belongs to the short-chain dehydrogenases/reductases (SDR) family.</text>
</comment>
<dbReference type="InterPro" id="IPR020904">
    <property type="entry name" value="Sc_DH/Rdtase_CS"/>
</dbReference>
<gene>
    <name evidence="4" type="ordered locus">IL0544</name>
</gene>
<dbReference type="InterPro" id="IPR057326">
    <property type="entry name" value="KR_dom"/>
</dbReference>